<organism evidence="2 3">
    <name type="scientific">Candidatus Desantisbacteria bacterium CG_4_10_14_0_8_um_filter_48_22</name>
    <dbReference type="NCBI Taxonomy" id="1974543"/>
    <lineage>
        <taxon>Bacteria</taxon>
        <taxon>Candidatus Desantisiibacteriota</taxon>
    </lineage>
</organism>
<evidence type="ECO:0000259" key="1">
    <source>
        <dbReference type="Pfam" id="PF07819"/>
    </source>
</evidence>
<dbReference type="InterPro" id="IPR012908">
    <property type="entry name" value="PGAP1-ab_dom-like"/>
</dbReference>
<protein>
    <recommendedName>
        <fullName evidence="1">GPI inositol-deacylase PGAP1-like alpha/beta domain-containing protein</fullName>
    </recommendedName>
</protein>
<dbReference type="AlphaFoldDB" id="A0A2M7S4V7"/>
<dbReference type="InterPro" id="IPR029058">
    <property type="entry name" value="AB_hydrolase_fold"/>
</dbReference>
<accession>A0A2M7S4V7</accession>
<dbReference type="EMBL" id="PFMR01000365">
    <property type="protein sequence ID" value="PIZ14273.1"/>
    <property type="molecule type" value="Genomic_DNA"/>
</dbReference>
<proteinExistence type="predicted"/>
<dbReference type="Gene3D" id="3.40.50.1820">
    <property type="entry name" value="alpha/beta hydrolase"/>
    <property type="match status" value="1"/>
</dbReference>
<gene>
    <name evidence="2" type="ORF">COY52_13060</name>
</gene>
<dbReference type="SUPFAM" id="SSF53474">
    <property type="entry name" value="alpha/beta-Hydrolases"/>
    <property type="match status" value="1"/>
</dbReference>
<sequence length="443" mass="49741">MMKVIKKLAEMILILVLFFTFPCKSESAQYRVYPVLFVHGIGDNFINCWVKDGDAPGFFNPYYDCYNQKNIFYGESNPSELLNWDNNEFGISFSQPTGSIEGQAQELDWVINGHNEKDGICQIMSASYPGIFSDSEDVKVVIIAHSMGGLSAREYIRNHPGNHHIAKLITVDSPHHGSWQSDPDVLNTYLLDLMVDYIFKLSFGTFLTLFPPSAAVGWGFIADGFFEYYVRETIYNQWIDAGLVGTPAADEMIPGSSFLTNLNTYYRDTPPTDLDYHLIAGLSEKTKIVSYFLQIPELNNGDGVVALESQLGQDWISMPLGNYQYFNYFKAIPILSNAPHFIVDGTCHNSPLETAGAGISIRRVHNTILRALEDPPTIDTVSLFNSDSKPLSNNALQDITNPKIIITGSIWDYLLNKTNAKLSFSYQPDKTINFNTFGYFCES</sequence>
<feature type="domain" description="GPI inositol-deacylase PGAP1-like alpha/beta" evidence="1">
    <location>
        <begin position="135"/>
        <end position="189"/>
    </location>
</feature>
<dbReference type="GO" id="GO:0016788">
    <property type="term" value="F:hydrolase activity, acting on ester bonds"/>
    <property type="evidence" value="ECO:0007669"/>
    <property type="project" value="InterPro"/>
</dbReference>
<name>A0A2M7S4V7_9BACT</name>
<reference evidence="3" key="1">
    <citation type="submission" date="2017-09" db="EMBL/GenBank/DDBJ databases">
        <title>Depth-based differentiation of microbial function through sediment-hosted aquifers and enrichment of novel symbionts in the deep terrestrial subsurface.</title>
        <authorList>
            <person name="Probst A.J."/>
            <person name="Ladd B."/>
            <person name="Jarett J.K."/>
            <person name="Geller-Mcgrath D.E."/>
            <person name="Sieber C.M.K."/>
            <person name="Emerson J.B."/>
            <person name="Anantharaman K."/>
            <person name="Thomas B.C."/>
            <person name="Malmstrom R."/>
            <person name="Stieglmeier M."/>
            <person name="Klingl A."/>
            <person name="Woyke T."/>
            <person name="Ryan C.M."/>
            <person name="Banfield J.F."/>
        </authorList>
    </citation>
    <scope>NUCLEOTIDE SEQUENCE [LARGE SCALE GENOMIC DNA]</scope>
</reference>
<dbReference type="Pfam" id="PF07819">
    <property type="entry name" value="PGAP1"/>
    <property type="match status" value="1"/>
</dbReference>
<dbReference type="Proteomes" id="UP000229307">
    <property type="component" value="Unassembled WGS sequence"/>
</dbReference>
<comment type="caution">
    <text evidence="2">The sequence shown here is derived from an EMBL/GenBank/DDBJ whole genome shotgun (WGS) entry which is preliminary data.</text>
</comment>
<evidence type="ECO:0000313" key="3">
    <source>
        <dbReference type="Proteomes" id="UP000229307"/>
    </source>
</evidence>
<evidence type="ECO:0000313" key="2">
    <source>
        <dbReference type="EMBL" id="PIZ14273.1"/>
    </source>
</evidence>
<feature type="non-terminal residue" evidence="2">
    <location>
        <position position="443"/>
    </location>
</feature>